<evidence type="ECO:0000256" key="3">
    <source>
        <dbReference type="ARBA" id="ARBA00023136"/>
    </source>
</evidence>
<evidence type="ECO:0000256" key="1">
    <source>
        <dbReference type="ARBA" id="ARBA00022692"/>
    </source>
</evidence>
<keyword evidence="2 4" id="KW-1133">Transmembrane helix</keyword>
<keyword evidence="1 4" id="KW-0812">Transmembrane</keyword>
<accession>A0AAV5TKW7</accession>
<comment type="caution">
    <text evidence="6">The sequence shown here is derived from an EMBL/GenBank/DDBJ whole genome shotgun (WGS) entry which is preliminary data.</text>
</comment>
<proteinExistence type="predicted"/>
<keyword evidence="7" id="KW-1185">Reference proteome</keyword>
<evidence type="ECO:0000313" key="7">
    <source>
        <dbReference type="Proteomes" id="UP001432027"/>
    </source>
</evidence>
<dbReference type="EMBL" id="BTSX01000004">
    <property type="protein sequence ID" value="GMS95001.1"/>
    <property type="molecule type" value="Genomic_DNA"/>
</dbReference>
<evidence type="ECO:0000256" key="2">
    <source>
        <dbReference type="ARBA" id="ARBA00022989"/>
    </source>
</evidence>
<dbReference type="Gene3D" id="1.20.1560.10">
    <property type="entry name" value="ABC transporter type 1, transmembrane domain"/>
    <property type="match status" value="1"/>
</dbReference>
<dbReference type="GO" id="GO:0005524">
    <property type="term" value="F:ATP binding"/>
    <property type="evidence" value="ECO:0007669"/>
    <property type="project" value="InterPro"/>
</dbReference>
<evidence type="ECO:0000256" key="4">
    <source>
        <dbReference type="SAM" id="Phobius"/>
    </source>
</evidence>
<feature type="non-terminal residue" evidence="6">
    <location>
        <position position="1"/>
    </location>
</feature>
<reference evidence="6" key="1">
    <citation type="submission" date="2023-10" db="EMBL/GenBank/DDBJ databases">
        <title>Genome assembly of Pristionchus species.</title>
        <authorList>
            <person name="Yoshida K."/>
            <person name="Sommer R.J."/>
        </authorList>
    </citation>
    <scope>NUCLEOTIDE SEQUENCE</scope>
    <source>
        <strain evidence="6">RS0144</strain>
    </source>
</reference>
<dbReference type="Proteomes" id="UP001432027">
    <property type="component" value="Unassembled WGS sequence"/>
</dbReference>
<name>A0AAV5TKW7_9BILA</name>
<evidence type="ECO:0000256" key="5">
    <source>
        <dbReference type="SAM" id="SignalP"/>
    </source>
</evidence>
<keyword evidence="5" id="KW-0732">Signal</keyword>
<dbReference type="SUPFAM" id="SSF90123">
    <property type="entry name" value="ABC transporter transmembrane region"/>
    <property type="match status" value="1"/>
</dbReference>
<keyword evidence="3 4" id="KW-0472">Membrane</keyword>
<feature type="non-terminal residue" evidence="6">
    <location>
        <position position="153"/>
    </location>
</feature>
<feature type="transmembrane region" description="Helical" evidence="4">
    <location>
        <begin position="71"/>
        <end position="94"/>
    </location>
</feature>
<evidence type="ECO:0000313" key="6">
    <source>
        <dbReference type="EMBL" id="GMS95001.1"/>
    </source>
</evidence>
<dbReference type="AlphaFoldDB" id="A0AAV5TKW7"/>
<sequence>IHSPIIFCISALVLQSTMEEDTALIEPDSTTNHQGCFERLLNFFRGNKDDAIDASPVLFFKLFRFSTRREILLYFFAAILSALTGFMIPVHIYIGSRLTTIYVTENSPIGNDEFLWRVWYWGSLFLVSFFFAMIIEYAQFYLLAWASERTAQR</sequence>
<dbReference type="GO" id="GO:0016020">
    <property type="term" value="C:membrane"/>
    <property type="evidence" value="ECO:0007669"/>
    <property type="project" value="InterPro"/>
</dbReference>
<dbReference type="InterPro" id="IPR036640">
    <property type="entry name" value="ABC1_TM_sf"/>
</dbReference>
<gene>
    <name evidence="6" type="ORF">PENTCL1PPCAC_17176</name>
</gene>
<evidence type="ECO:0008006" key="8">
    <source>
        <dbReference type="Google" id="ProtNLM"/>
    </source>
</evidence>
<feature type="chain" id="PRO_5043495766" description="ABC transmembrane type-1 domain-containing protein" evidence="5">
    <location>
        <begin position="20"/>
        <end position="153"/>
    </location>
</feature>
<feature type="transmembrane region" description="Helical" evidence="4">
    <location>
        <begin position="118"/>
        <end position="144"/>
    </location>
</feature>
<protein>
    <recommendedName>
        <fullName evidence="8">ABC transmembrane type-1 domain-containing protein</fullName>
    </recommendedName>
</protein>
<organism evidence="6 7">
    <name type="scientific">Pristionchus entomophagus</name>
    <dbReference type="NCBI Taxonomy" id="358040"/>
    <lineage>
        <taxon>Eukaryota</taxon>
        <taxon>Metazoa</taxon>
        <taxon>Ecdysozoa</taxon>
        <taxon>Nematoda</taxon>
        <taxon>Chromadorea</taxon>
        <taxon>Rhabditida</taxon>
        <taxon>Rhabditina</taxon>
        <taxon>Diplogasteromorpha</taxon>
        <taxon>Diplogasteroidea</taxon>
        <taxon>Neodiplogasteridae</taxon>
        <taxon>Pristionchus</taxon>
    </lineage>
</organism>
<feature type="signal peptide" evidence="5">
    <location>
        <begin position="1"/>
        <end position="19"/>
    </location>
</feature>